<dbReference type="GO" id="GO:0043625">
    <property type="term" value="C:delta DNA polymerase complex"/>
    <property type="evidence" value="ECO:0007669"/>
    <property type="project" value="TreeGrafter"/>
</dbReference>
<sequence>MDYSFKLESKMPKKRGLITDTYKMVRKEKKTKQEEDEEKAKEEVARNLEIERKQLESNLEVLKQFDLFWEYGPCIGITRLQRWERADILGLKPPVHVRDLILKHKDDPLYLQRRAGRLYLPR</sequence>
<gene>
    <name evidence="2" type="primary">POLD4</name>
</gene>
<feature type="coiled-coil region" evidence="1">
    <location>
        <begin position="27"/>
        <end position="65"/>
    </location>
</feature>
<dbReference type="Proteomes" id="UP000008672">
    <property type="component" value="Unassembled WGS sequence"/>
</dbReference>
<evidence type="ECO:0000313" key="3">
    <source>
        <dbReference type="Proteomes" id="UP000008672"/>
    </source>
</evidence>
<name>H3ARP1_LATCH</name>
<dbReference type="OMA" id="WERAHKH"/>
<dbReference type="GO" id="GO:0000731">
    <property type="term" value="P:DNA synthesis involved in DNA repair"/>
    <property type="evidence" value="ECO:0007669"/>
    <property type="project" value="InterPro"/>
</dbReference>
<dbReference type="EMBL" id="AFYH01100444">
    <property type="status" value="NOT_ANNOTATED_CDS"/>
    <property type="molecule type" value="Genomic_DNA"/>
</dbReference>
<dbReference type="InParanoid" id="H3ARP1"/>
<keyword evidence="1" id="KW-0175">Coiled coil</keyword>
<proteinExistence type="predicted"/>
<dbReference type="EMBL" id="AFYH01100442">
    <property type="status" value="NOT_ANNOTATED_CDS"/>
    <property type="molecule type" value="Genomic_DNA"/>
</dbReference>
<dbReference type="FunCoup" id="H3ARP1">
    <property type="interactions" value="239"/>
</dbReference>
<organism evidence="2 3">
    <name type="scientific">Latimeria chalumnae</name>
    <name type="common">Coelacanth</name>
    <dbReference type="NCBI Taxonomy" id="7897"/>
    <lineage>
        <taxon>Eukaryota</taxon>
        <taxon>Metazoa</taxon>
        <taxon>Chordata</taxon>
        <taxon>Craniata</taxon>
        <taxon>Vertebrata</taxon>
        <taxon>Euteleostomi</taxon>
        <taxon>Coelacanthiformes</taxon>
        <taxon>Coelacanthidae</taxon>
        <taxon>Latimeria</taxon>
    </lineage>
</organism>
<accession>H3ARP1</accession>
<dbReference type="HOGENOM" id="CLU_132157_0_0_1"/>
<dbReference type="GO" id="GO:0006261">
    <property type="term" value="P:DNA-templated DNA replication"/>
    <property type="evidence" value="ECO:0007669"/>
    <property type="project" value="TreeGrafter"/>
</dbReference>
<reference evidence="2" key="2">
    <citation type="submission" date="2025-08" db="UniProtKB">
        <authorList>
            <consortium name="Ensembl"/>
        </authorList>
    </citation>
    <scope>IDENTIFICATION</scope>
</reference>
<reference evidence="2" key="3">
    <citation type="submission" date="2025-09" db="UniProtKB">
        <authorList>
            <consortium name="Ensembl"/>
        </authorList>
    </citation>
    <scope>IDENTIFICATION</scope>
</reference>
<dbReference type="Ensembl" id="ENSLACT00000012405.1">
    <property type="protein sequence ID" value="ENSLACP00000012312.1"/>
    <property type="gene ID" value="ENSLACG00000010841.1"/>
</dbReference>
<dbReference type="PANTHER" id="PTHR14303">
    <property type="entry name" value="DNA POLYMERASE DELTA SUBUNIT 4"/>
    <property type="match status" value="1"/>
</dbReference>
<reference evidence="3" key="1">
    <citation type="submission" date="2011-08" db="EMBL/GenBank/DDBJ databases">
        <title>The draft genome of Latimeria chalumnae.</title>
        <authorList>
            <person name="Di Palma F."/>
            <person name="Alfoldi J."/>
            <person name="Johnson J."/>
            <person name="Berlin A."/>
            <person name="Gnerre S."/>
            <person name="Jaffe D."/>
            <person name="MacCallum I."/>
            <person name="Young S."/>
            <person name="Walker B.J."/>
            <person name="Lander E."/>
            <person name="Lindblad-Toh K."/>
        </authorList>
    </citation>
    <scope>NUCLEOTIDE SEQUENCE [LARGE SCALE GENOMIC DNA]</scope>
    <source>
        <strain evidence="3">Wild caught</strain>
    </source>
</reference>
<dbReference type="GeneTree" id="ENSGT00390000005096"/>
<dbReference type="eggNOG" id="ENOG502SC9I">
    <property type="taxonomic scope" value="Eukaryota"/>
</dbReference>
<dbReference type="EMBL" id="AFYH01100443">
    <property type="status" value="NOT_ANNOTATED_CDS"/>
    <property type="molecule type" value="Genomic_DNA"/>
</dbReference>
<keyword evidence="3" id="KW-1185">Reference proteome</keyword>
<evidence type="ECO:0000256" key="1">
    <source>
        <dbReference type="SAM" id="Coils"/>
    </source>
</evidence>
<protein>
    <submittedName>
        <fullName evidence="2">DNA polymerase delta 4, accessory subunit</fullName>
    </submittedName>
</protein>
<dbReference type="GO" id="GO:0003887">
    <property type="term" value="F:DNA-directed DNA polymerase activity"/>
    <property type="evidence" value="ECO:0007669"/>
    <property type="project" value="TreeGrafter"/>
</dbReference>
<dbReference type="STRING" id="7897.ENSLACP00000012312"/>
<dbReference type="AlphaFoldDB" id="H3ARP1"/>
<dbReference type="Pfam" id="PF04081">
    <property type="entry name" value="DNA_pol_delta_4"/>
    <property type="match status" value="1"/>
</dbReference>
<dbReference type="PANTHER" id="PTHR14303:SF0">
    <property type="entry name" value="DNA POLYMERASE DELTA SUBUNIT 4"/>
    <property type="match status" value="1"/>
</dbReference>
<dbReference type="InterPro" id="IPR007218">
    <property type="entry name" value="DNA_pol_delta_4"/>
</dbReference>
<evidence type="ECO:0000313" key="2">
    <source>
        <dbReference type="Ensembl" id="ENSLACP00000012312.1"/>
    </source>
</evidence>
<dbReference type="Bgee" id="ENSLACG00000010841">
    <property type="expression patterns" value="Expressed in pectoral fin and 4 other cell types or tissues"/>
</dbReference>